<dbReference type="InterPro" id="IPR001611">
    <property type="entry name" value="Leu-rich_rpt"/>
</dbReference>
<name>A0A9D5HL08_9LILI</name>
<keyword evidence="4 9" id="KW-0637">Prenyltransferase</keyword>
<evidence type="ECO:0000256" key="9">
    <source>
        <dbReference type="RuleBase" id="RU367120"/>
    </source>
</evidence>
<dbReference type="PANTHER" id="PTHR11129">
    <property type="entry name" value="PROTEIN FARNESYLTRANSFERASE ALPHA SUBUNIT/RAB GERANYLGERANYL TRANSFERASE ALPHA SUBUNIT"/>
    <property type="match status" value="1"/>
</dbReference>
<reference evidence="10" key="1">
    <citation type="submission" date="2021-03" db="EMBL/GenBank/DDBJ databases">
        <authorList>
            <person name="Li Z."/>
            <person name="Yang C."/>
        </authorList>
    </citation>
    <scope>NUCLEOTIDE SEQUENCE</scope>
    <source>
        <strain evidence="10">Dzin_1.0</strain>
        <tissue evidence="10">Leaf</tissue>
    </source>
</reference>
<evidence type="ECO:0000313" key="11">
    <source>
        <dbReference type="Proteomes" id="UP001085076"/>
    </source>
</evidence>
<evidence type="ECO:0000256" key="8">
    <source>
        <dbReference type="ARBA" id="ARBA00047658"/>
    </source>
</evidence>
<dbReference type="Gene3D" id="1.25.40.120">
    <property type="entry name" value="Protein prenylyltransferase"/>
    <property type="match status" value="1"/>
</dbReference>
<gene>
    <name evidence="10" type="ORF">J5N97_009000</name>
</gene>
<dbReference type="AlphaFoldDB" id="A0A9D5HL08"/>
<dbReference type="EMBL" id="JAGGNH010000002">
    <property type="protein sequence ID" value="KAJ0980745.1"/>
    <property type="molecule type" value="Genomic_DNA"/>
</dbReference>
<proteinExistence type="inferred from homology"/>
<evidence type="ECO:0000256" key="3">
    <source>
        <dbReference type="ARBA" id="ARBA00014772"/>
    </source>
</evidence>
<comment type="caution">
    <text evidence="10">The sequence shown here is derived from an EMBL/GenBank/DDBJ whole genome shotgun (WGS) entry which is preliminary data.</text>
</comment>
<comment type="similarity">
    <text evidence="1 9">Belongs to the protein prenyltransferase subunit alpha family.</text>
</comment>
<keyword evidence="5 9" id="KW-0808">Transferase</keyword>
<dbReference type="InterPro" id="IPR002088">
    <property type="entry name" value="Prenyl_trans_a"/>
</dbReference>
<dbReference type="SUPFAM" id="SSF52058">
    <property type="entry name" value="L domain-like"/>
    <property type="match status" value="1"/>
</dbReference>
<dbReference type="GO" id="GO:0097354">
    <property type="term" value="P:prenylation"/>
    <property type="evidence" value="ECO:0007669"/>
    <property type="project" value="UniProtKB-UniRule"/>
</dbReference>
<dbReference type="FunFam" id="1.25.40.120:FF:000035">
    <property type="entry name" value="Geranylgeranyl transferase type-2 subunit alpha"/>
    <property type="match status" value="1"/>
</dbReference>
<comment type="catalytic activity">
    <reaction evidence="8 9">
        <text>geranylgeranyl diphosphate + L-cysteinyl-[protein] = S-geranylgeranyl-L-cysteinyl-[protein] + diphosphate</text>
        <dbReference type="Rhea" id="RHEA:21240"/>
        <dbReference type="Rhea" id="RHEA-COMP:10131"/>
        <dbReference type="Rhea" id="RHEA-COMP:11537"/>
        <dbReference type="ChEBI" id="CHEBI:29950"/>
        <dbReference type="ChEBI" id="CHEBI:33019"/>
        <dbReference type="ChEBI" id="CHEBI:57533"/>
        <dbReference type="ChEBI" id="CHEBI:86021"/>
        <dbReference type="EC" id="2.5.1.60"/>
    </reaction>
</comment>
<sequence length="698" mass="79104">MHGRPRNAPRSEESAAKADKLRDLQAQLLHNHHNRIYTNEAVAASAKLLEINPEINTAWNYRKLALQSNLKEVTDAEVIKALVDEELRVVESALRQNPKSYGAWYHRKWVLGHKFSPVNFDHEFWLLSRLLKLDPRNFHGWSYRRFVAALKHVPEVEELKYTMDMIDSNFSNYSAWHNRSLLLSNLLKQKAQGFVSKEKILTDEYDLVHQALFTEASDQSGWFYYLWLLNQTVSPDQPLVISSWPAHGSSWVLSTNRSKNGVKLFSSTSSNPCYCLPMETVPIILFFNQPVSGVNSSTVTVNSVFASNEDLNWRPLSSANSGSAHCWVTYLKISDARISGTSSVDVSLGHSQDIKSANGSPYTFPLLLKFTIELNFADVEQSGGNFGEELFVFNSDKVCFPLESPSISYFDQLKISENPAPLASGWDVETLSNEIRLFKESPDETCKFVKITLARLLVAYDALMSDRSPSSHKKTHSEEVLKLFNDLIQLDPVHAKFYEDERSLVILDQVTFDKESLMKHYGHFCKLTSSSLSYHSALRLNKLSLTRIGFVERLVWVQILDLSHNELQSISGLEALQLLTCVNLANNQLNSFAALEPLRLLSSLRVLDVSFNKVGLHPIDTKRYLCSSPMSHTTDIAQLIKDFKNTEFATYWEAISIFKDLQLTQLNIEGNAAANENLSLILKKALPNLIWLNGVHVQ</sequence>
<dbReference type="SUPFAM" id="SSF48439">
    <property type="entry name" value="Protein prenylyltransferase"/>
    <property type="match status" value="1"/>
</dbReference>
<accession>A0A9D5HL08</accession>
<evidence type="ECO:0000256" key="4">
    <source>
        <dbReference type="ARBA" id="ARBA00022602"/>
    </source>
</evidence>
<protein>
    <recommendedName>
        <fullName evidence="3 9">Geranylgeranyl transferase type-2 subunit alpha</fullName>
        <ecNumber evidence="2 9">2.5.1.60</ecNumber>
    </recommendedName>
    <alternativeName>
        <fullName evidence="7 9">Geranylgeranyl transferase type II subunit alpha</fullName>
    </alternativeName>
</protein>
<dbReference type="GO" id="GO:0004663">
    <property type="term" value="F:Rab geranylgeranyltransferase activity"/>
    <property type="evidence" value="ECO:0007669"/>
    <property type="project" value="UniProtKB-UniRule"/>
</dbReference>
<dbReference type="Pfam" id="PF01239">
    <property type="entry name" value="PPTA"/>
    <property type="match status" value="5"/>
</dbReference>
<dbReference type="PANTHER" id="PTHR11129:SF2">
    <property type="entry name" value="GERANYLGERANYL TRANSFERASE TYPE-2 SUBUNIT ALPHA"/>
    <property type="match status" value="1"/>
</dbReference>
<comment type="function">
    <text evidence="9">Catalyzes the transfer of a geranyl-geranyl moiety from geranyl-geranyl pyrophosphate to cysteines occuring in specific C-terminal amino acid sequences.</text>
</comment>
<dbReference type="EC" id="2.5.1.60" evidence="2 9"/>
<evidence type="ECO:0000256" key="6">
    <source>
        <dbReference type="ARBA" id="ARBA00022737"/>
    </source>
</evidence>
<dbReference type="InterPro" id="IPR032675">
    <property type="entry name" value="LRR_dom_sf"/>
</dbReference>
<dbReference type="Proteomes" id="UP001085076">
    <property type="component" value="Miscellaneous, Linkage group lg02"/>
</dbReference>
<evidence type="ECO:0000313" key="10">
    <source>
        <dbReference type="EMBL" id="KAJ0980745.1"/>
    </source>
</evidence>
<reference evidence="10" key="2">
    <citation type="journal article" date="2022" name="Hortic Res">
        <title>The genome of Dioscorea zingiberensis sheds light on the biosynthesis, origin and evolution of the medicinally important diosgenin saponins.</title>
        <authorList>
            <person name="Li Y."/>
            <person name="Tan C."/>
            <person name="Li Z."/>
            <person name="Guo J."/>
            <person name="Li S."/>
            <person name="Chen X."/>
            <person name="Wang C."/>
            <person name="Dai X."/>
            <person name="Yang H."/>
            <person name="Song W."/>
            <person name="Hou L."/>
            <person name="Xu J."/>
            <person name="Tong Z."/>
            <person name="Xu A."/>
            <person name="Yuan X."/>
            <person name="Wang W."/>
            <person name="Yang Q."/>
            <person name="Chen L."/>
            <person name="Sun Z."/>
            <person name="Wang K."/>
            <person name="Pan B."/>
            <person name="Chen J."/>
            <person name="Bao Y."/>
            <person name="Liu F."/>
            <person name="Qi X."/>
            <person name="Gang D.R."/>
            <person name="Wen J."/>
            <person name="Li J."/>
        </authorList>
    </citation>
    <scope>NUCLEOTIDE SEQUENCE</scope>
    <source>
        <strain evidence="10">Dzin_1.0</strain>
    </source>
</reference>
<evidence type="ECO:0000256" key="1">
    <source>
        <dbReference type="ARBA" id="ARBA00006734"/>
    </source>
</evidence>
<dbReference type="Gene3D" id="3.80.10.10">
    <property type="entry name" value="Ribonuclease Inhibitor"/>
    <property type="match status" value="1"/>
</dbReference>
<keyword evidence="6" id="KW-0677">Repeat</keyword>
<organism evidence="10 11">
    <name type="scientific">Dioscorea zingiberensis</name>
    <dbReference type="NCBI Taxonomy" id="325984"/>
    <lineage>
        <taxon>Eukaryota</taxon>
        <taxon>Viridiplantae</taxon>
        <taxon>Streptophyta</taxon>
        <taxon>Embryophyta</taxon>
        <taxon>Tracheophyta</taxon>
        <taxon>Spermatophyta</taxon>
        <taxon>Magnoliopsida</taxon>
        <taxon>Liliopsida</taxon>
        <taxon>Dioscoreales</taxon>
        <taxon>Dioscoreaceae</taxon>
        <taxon>Dioscorea</taxon>
    </lineage>
</organism>
<dbReference type="PROSITE" id="PS51450">
    <property type="entry name" value="LRR"/>
    <property type="match status" value="1"/>
</dbReference>
<keyword evidence="11" id="KW-1185">Reference proteome</keyword>
<dbReference type="OrthoDB" id="1658at2759"/>
<dbReference type="GO" id="GO:0005968">
    <property type="term" value="C:Rab-protein geranylgeranyltransferase complex"/>
    <property type="evidence" value="ECO:0007669"/>
    <property type="project" value="TreeGrafter"/>
</dbReference>
<evidence type="ECO:0000256" key="7">
    <source>
        <dbReference type="ARBA" id="ARBA00031267"/>
    </source>
</evidence>
<evidence type="ECO:0000256" key="5">
    <source>
        <dbReference type="ARBA" id="ARBA00022679"/>
    </source>
</evidence>
<evidence type="ECO:0000256" key="2">
    <source>
        <dbReference type="ARBA" id="ARBA00012656"/>
    </source>
</evidence>
<dbReference type="PROSITE" id="PS51147">
    <property type="entry name" value="PFTA"/>
    <property type="match status" value="4"/>
</dbReference>